<dbReference type="Pfam" id="PF04892">
    <property type="entry name" value="VanZ"/>
    <property type="match status" value="1"/>
</dbReference>
<feature type="transmembrane region" description="Helical" evidence="1">
    <location>
        <begin position="86"/>
        <end position="104"/>
    </location>
</feature>
<sequence>MLWSALLIYGGMIPFDQSWGHVARDGQSATAVLATALAAPTHWYVYPEAYSSAGMSKAASDLLANTLIFLPLGLLWMLAWRPRAGFNAGLGLSILLAATVSWTMETTQAFSPARVSAANDVLVNTGAATLGAIIAIPVRHAMTHLSLHAYRINASTLHHLYDSMRELRRHPDAGSWAIGTAVLMGLLIAIVLTRLIDSGSGIVPFAEQWQRSYDVAATQLLIAFLGYTLVALLIIALLVKPRANSGWTTAMIVIAAISFSAELARASFTQTALDVTLPLMAVGTALTIMCACLSAMHLMRRACRRKTSVPVENDRRRRRHDYSFRIGT</sequence>
<feature type="transmembrane region" description="Helical" evidence="1">
    <location>
        <begin position="62"/>
        <end position="80"/>
    </location>
</feature>
<dbReference type="KEGG" id="mcad:Pan265_10770"/>
<accession>A0A518BW79</accession>
<dbReference type="InterPro" id="IPR006976">
    <property type="entry name" value="VanZ-like"/>
</dbReference>
<feature type="transmembrane region" description="Helical" evidence="1">
    <location>
        <begin position="276"/>
        <end position="296"/>
    </location>
</feature>
<name>A0A518BW79_9BACT</name>
<proteinExistence type="predicted"/>
<protein>
    <submittedName>
        <fullName evidence="3">VanZ like family protein</fullName>
    </submittedName>
</protein>
<gene>
    <name evidence="3" type="ORF">Pan265_10770</name>
</gene>
<feature type="domain" description="VanZ-like" evidence="2">
    <location>
        <begin position="6"/>
        <end position="136"/>
    </location>
</feature>
<keyword evidence="1" id="KW-1133">Transmembrane helix</keyword>
<dbReference type="Proteomes" id="UP000320386">
    <property type="component" value="Chromosome"/>
</dbReference>
<evidence type="ECO:0000313" key="4">
    <source>
        <dbReference type="Proteomes" id="UP000320386"/>
    </source>
</evidence>
<evidence type="ECO:0000256" key="1">
    <source>
        <dbReference type="SAM" id="Phobius"/>
    </source>
</evidence>
<dbReference type="EMBL" id="CP036280">
    <property type="protein sequence ID" value="QDU71228.1"/>
    <property type="molecule type" value="Genomic_DNA"/>
</dbReference>
<feature type="transmembrane region" description="Helical" evidence="1">
    <location>
        <begin position="246"/>
        <end position="264"/>
    </location>
</feature>
<dbReference type="AlphaFoldDB" id="A0A518BW79"/>
<evidence type="ECO:0000259" key="2">
    <source>
        <dbReference type="Pfam" id="PF04892"/>
    </source>
</evidence>
<feature type="transmembrane region" description="Helical" evidence="1">
    <location>
        <begin position="216"/>
        <end position="239"/>
    </location>
</feature>
<keyword evidence="1" id="KW-0812">Transmembrane</keyword>
<evidence type="ECO:0000313" key="3">
    <source>
        <dbReference type="EMBL" id="QDU71228.1"/>
    </source>
</evidence>
<keyword evidence="1" id="KW-0472">Membrane</keyword>
<keyword evidence="4" id="KW-1185">Reference proteome</keyword>
<organism evidence="3 4">
    <name type="scientific">Mucisphaera calidilacus</name>
    <dbReference type="NCBI Taxonomy" id="2527982"/>
    <lineage>
        <taxon>Bacteria</taxon>
        <taxon>Pseudomonadati</taxon>
        <taxon>Planctomycetota</taxon>
        <taxon>Phycisphaerae</taxon>
        <taxon>Phycisphaerales</taxon>
        <taxon>Phycisphaeraceae</taxon>
        <taxon>Mucisphaera</taxon>
    </lineage>
</organism>
<feature type="transmembrane region" description="Helical" evidence="1">
    <location>
        <begin position="173"/>
        <end position="196"/>
    </location>
</feature>
<reference evidence="3 4" key="1">
    <citation type="submission" date="2019-02" db="EMBL/GenBank/DDBJ databases">
        <title>Deep-cultivation of Planctomycetes and their phenomic and genomic characterization uncovers novel biology.</title>
        <authorList>
            <person name="Wiegand S."/>
            <person name="Jogler M."/>
            <person name="Boedeker C."/>
            <person name="Pinto D."/>
            <person name="Vollmers J."/>
            <person name="Rivas-Marin E."/>
            <person name="Kohn T."/>
            <person name="Peeters S.H."/>
            <person name="Heuer A."/>
            <person name="Rast P."/>
            <person name="Oberbeckmann S."/>
            <person name="Bunk B."/>
            <person name="Jeske O."/>
            <person name="Meyerdierks A."/>
            <person name="Storesund J.E."/>
            <person name="Kallscheuer N."/>
            <person name="Luecker S."/>
            <person name="Lage O.M."/>
            <person name="Pohl T."/>
            <person name="Merkel B.J."/>
            <person name="Hornburger P."/>
            <person name="Mueller R.-W."/>
            <person name="Bruemmer F."/>
            <person name="Labrenz M."/>
            <person name="Spormann A.M."/>
            <person name="Op den Camp H."/>
            <person name="Overmann J."/>
            <person name="Amann R."/>
            <person name="Jetten M.S.M."/>
            <person name="Mascher T."/>
            <person name="Medema M.H."/>
            <person name="Devos D.P."/>
            <person name="Kaster A.-K."/>
            <person name="Ovreas L."/>
            <person name="Rohde M."/>
            <person name="Galperin M.Y."/>
            <person name="Jogler C."/>
        </authorList>
    </citation>
    <scope>NUCLEOTIDE SEQUENCE [LARGE SCALE GENOMIC DNA]</scope>
    <source>
        <strain evidence="3 4">Pan265</strain>
    </source>
</reference>